<feature type="transmembrane region" description="Helical" evidence="1">
    <location>
        <begin position="20"/>
        <end position="42"/>
    </location>
</feature>
<name>A0A2H5BNG3_9CAUD</name>
<dbReference type="Proteomes" id="UP000241701">
    <property type="component" value="Segment"/>
</dbReference>
<organism evidence="2 3">
    <name type="scientific">Klebsiella phage Menlow</name>
    <dbReference type="NCBI Taxonomy" id="2054273"/>
    <lineage>
        <taxon>Viruses</taxon>
        <taxon>Duplodnaviria</taxon>
        <taxon>Heunggongvirae</taxon>
        <taxon>Uroviricota</taxon>
        <taxon>Caudoviricetes</taxon>
        <taxon>Pantevenvirales</taxon>
        <taxon>Ackermannviridae</taxon>
        <taxon>Taipeivirus</taxon>
        <taxon>Taipeivirus menlow</taxon>
    </lineage>
</organism>
<dbReference type="EMBL" id="MG428990">
    <property type="protein sequence ID" value="AUG87880.1"/>
    <property type="molecule type" value="Genomic_DNA"/>
</dbReference>
<evidence type="ECO:0000313" key="2">
    <source>
        <dbReference type="EMBL" id="AUG87880.1"/>
    </source>
</evidence>
<gene>
    <name evidence="2" type="ORF">CPT_Menlow_179</name>
</gene>
<proteinExistence type="predicted"/>
<accession>A0A2H5BNG3</accession>
<evidence type="ECO:0000256" key="1">
    <source>
        <dbReference type="SAM" id="Phobius"/>
    </source>
</evidence>
<keyword evidence="3" id="KW-1185">Reference proteome</keyword>
<evidence type="ECO:0000313" key="3">
    <source>
        <dbReference type="Proteomes" id="UP000241701"/>
    </source>
</evidence>
<keyword evidence="1" id="KW-1133">Transmembrane helix</keyword>
<sequence length="46" mass="5095">MTLLEMNAAVLTKFIAGELKIGLAIFGITTVALAIWVMIYLIKRKD</sequence>
<keyword evidence="1" id="KW-0472">Membrane</keyword>
<protein>
    <submittedName>
        <fullName evidence="2">Uncharacterized protein</fullName>
    </submittedName>
</protein>
<keyword evidence="1" id="KW-0812">Transmembrane</keyword>
<reference evidence="3" key="1">
    <citation type="submission" date="2017-11" db="EMBL/GenBank/DDBJ databases">
        <title>Complete Genome of Klebsiella pneumoniae Myophage Menlow.</title>
        <authorList>
            <person name="Newkirk H.N."/>
            <person name="Lessor L."/>
            <person name="Liu M."/>
        </authorList>
    </citation>
    <scope>NUCLEOTIDE SEQUENCE [LARGE SCALE GENOMIC DNA]</scope>
</reference>